<dbReference type="EMBL" id="JACEIK010000494">
    <property type="protein sequence ID" value="MCD7458075.1"/>
    <property type="molecule type" value="Genomic_DNA"/>
</dbReference>
<keyword evidence="3" id="KW-0479">Metal-binding</keyword>
<evidence type="ECO:0000313" key="6">
    <source>
        <dbReference type="EMBL" id="MCD7458075.1"/>
    </source>
</evidence>
<keyword evidence="4" id="KW-0539">Nucleus</keyword>
<dbReference type="PANTHER" id="PTHR12549:SF38">
    <property type="entry name" value="JMJC DOMAIN-CONTAINING HISTONE DEMETHYLASE 2, ISOFORM A"/>
    <property type="match status" value="1"/>
</dbReference>
<keyword evidence="7" id="KW-1185">Reference proteome</keyword>
<evidence type="ECO:0000313" key="7">
    <source>
        <dbReference type="Proteomes" id="UP000823775"/>
    </source>
</evidence>
<dbReference type="PANTHER" id="PTHR12549">
    <property type="entry name" value="JMJC DOMAIN-CONTAINING HISTONE DEMETHYLATION PROTEIN"/>
    <property type="match status" value="1"/>
</dbReference>
<comment type="similarity">
    <text evidence="2">Belongs to the JARID1 histone demethylase family.</text>
</comment>
<sequence>MIVKKDRRGGSSSRTKGKVMPSYTNTNNGDGYMDAVRKADNGKENLLLEKAGTMKQLSSTVGRMVKRRGRPKGLNDKKKIAIVSECMGEQELSANAETTGLTPQGVMDAISWKDQRNFLCHQCRRAKASVVICSRCKEKHVQRLHCEVVSRQNNRPSRGHMPFLLWELQLRSLPSNRCLLKGLHIQKEQKLELDVEANIRGVQLTEEDVTKSVIDDDDRVYWYGTPNINFLLHYLCSETIDGAPHGATEASSSQASRWKLVCAALNGNNPSDGWRSPETLLPNGCPTHMSFDVSEWRARSDGSIPCPPKECGGCGSSLMALKASLKQIG</sequence>
<comment type="subcellular location">
    <subcellularLocation>
        <location evidence="1">Nucleus</location>
    </subcellularLocation>
</comment>
<feature type="region of interest" description="Disordered" evidence="5">
    <location>
        <begin position="1"/>
        <end position="31"/>
    </location>
</feature>
<comment type="caution">
    <text evidence="6">The sequence shown here is derived from an EMBL/GenBank/DDBJ whole genome shotgun (WGS) entry which is preliminary data.</text>
</comment>
<evidence type="ECO:0000256" key="3">
    <source>
        <dbReference type="ARBA" id="ARBA00022723"/>
    </source>
</evidence>
<reference evidence="6 7" key="1">
    <citation type="journal article" date="2021" name="BMC Genomics">
        <title>Datura genome reveals duplications of psychoactive alkaloid biosynthetic genes and high mutation rate following tissue culture.</title>
        <authorList>
            <person name="Rajewski A."/>
            <person name="Carter-House D."/>
            <person name="Stajich J."/>
            <person name="Litt A."/>
        </authorList>
    </citation>
    <scope>NUCLEOTIDE SEQUENCE [LARGE SCALE GENOMIC DNA]</scope>
    <source>
        <strain evidence="6">AR-01</strain>
    </source>
</reference>
<name>A0ABS8SGP5_DATST</name>
<dbReference type="InterPro" id="IPR045109">
    <property type="entry name" value="LSDs-like"/>
</dbReference>
<organism evidence="6 7">
    <name type="scientific">Datura stramonium</name>
    <name type="common">Jimsonweed</name>
    <name type="synonym">Common thornapple</name>
    <dbReference type="NCBI Taxonomy" id="4076"/>
    <lineage>
        <taxon>Eukaryota</taxon>
        <taxon>Viridiplantae</taxon>
        <taxon>Streptophyta</taxon>
        <taxon>Embryophyta</taxon>
        <taxon>Tracheophyta</taxon>
        <taxon>Spermatophyta</taxon>
        <taxon>Magnoliopsida</taxon>
        <taxon>eudicotyledons</taxon>
        <taxon>Gunneridae</taxon>
        <taxon>Pentapetalae</taxon>
        <taxon>asterids</taxon>
        <taxon>lamiids</taxon>
        <taxon>Solanales</taxon>
        <taxon>Solanaceae</taxon>
        <taxon>Solanoideae</taxon>
        <taxon>Datureae</taxon>
        <taxon>Datura</taxon>
    </lineage>
</organism>
<dbReference type="Proteomes" id="UP000823775">
    <property type="component" value="Unassembled WGS sequence"/>
</dbReference>
<gene>
    <name evidence="6" type="ORF">HAX54_037097</name>
</gene>
<protein>
    <submittedName>
        <fullName evidence="6">Uncharacterized protein</fullName>
    </submittedName>
</protein>
<proteinExistence type="inferred from homology"/>
<evidence type="ECO:0000256" key="4">
    <source>
        <dbReference type="ARBA" id="ARBA00023242"/>
    </source>
</evidence>
<evidence type="ECO:0000256" key="2">
    <source>
        <dbReference type="ARBA" id="ARBA00006801"/>
    </source>
</evidence>
<evidence type="ECO:0000256" key="1">
    <source>
        <dbReference type="ARBA" id="ARBA00004123"/>
    </source>
</evidence>
<accession>A0ABS8SGP5</accession>
<evidence type="ECO:0000256" key="5">
    <source>
        <dbReference type="SAM" id="MobiDB-lite"/>
    </source>
</evidence>